<organism evidence="2 3">
    <name type="scientific">Fusarium albosuccineum</name>
    <dbReference type="NCBI Taxonomy" id="1237068"/>
    <lineage>
        <taxon>Eukaryota</taxon>
        <taxon>Fungi</taxon>
        <taxon>Dikarya</taxon>
        <taxon>Ascomycota</taxon>
        <taxon>Pezizomycotina</taxon>
        <taxon>Sordariomycetes</taxon>
        <taxon>Hypocreomycetidae</taxon>
        <taxon>Hypocreales</taxon>
        <taxon>Nectriaceae</taxon>
        <taxon>Fusarium</taxon>
        <taxon>Fusarium decemcellulare species complex</taxon>
    </lineage>
</organism>
<dbReference type="SUPFAM" id="SSF53474">
    <property type="entry name" value="alpha/beta-Hydrolases"/>
    <property type="match status" value="1"/>
</dbReference>
<sequence length="240" mass="25305">MAPSIFIVPGMYEGPTVFGPLADALLDHGFTTVHITTITSTGTKPPHSPTMDDDIAAISQDLSSVVERAGEEGVVAVLHSAGGFLGSAAMKELTRPARKASGKAGGAQKIIFLSAGAPPEGFEQGPLPFMNMNESEGTQTCHDPMKLLFNDVPDEEARGWVEGLQAQPVTGWGTTLAYCGWREVPSVYIVCDGDQLLPAEFQENQAARAGSEIIRLAGAGHMAQLSQTEKVASLIAEQAR</sequence>
<protein>
    <submittedName>
        <fullName evidence="2">FAD binding domain-containing</fullName>
    </submittedName>
</protein>
<evidence type="ECO:0000259" key="1">
    <source>
        <dbReference type="Pfam" id="PF12697"/>
    </source>
</evidence>
<dbReference type="PANTHER" id="PTHR37017:SF3">
    <property type="entry name" value="AB HYDROLASE-1 DOMAIN-CONTAINING PROTEIN"/>
    <property type="match status" value="1"/>
</dbReference>
<dbReference type="OrthoDB" id="408373at2759"/>
<keyword evidence="3" id="KW-1185">Reference proteome</keyword>
<proteinExistence type="predicted"/>
<dbReference type="AlphaFoldDB" id="A0A8H4L0F0"/>
<dbReference type="Pfam" id="PF12697">
    <property type="entry name" value="Abhydrolase_6"/>
    <property type="match status" value="1"/>
</dbReference>
<dbReference type="Gene3D" id="3.40.50.1820">
    <property type="entry name" value="alpha/beta hydrolase"/>
    <property type="match status" value="1"/>
</dbReference>
<dbReference type="PANTHER" id="PTHR37017">
    <property type="entry name" value="AB HYDROLASE-1 DOMAIN-CONTAINING PROTEIN-RELATED"/>
    <property type="match status" value="1"/>
</dbReference>
<name>A0A8H4L0F0_9HYPO</name>
<gene>
    <name evidence="2" type="ORF">FALBO_14321</name>
</gene>
<evidence type="ECO:0000313" key="2">
    <source>
        <dbReference type="EMBL" id="KAF4458934.1"/>
    </source>
</evidence>
<dbReference type="InterPro" id="IPR029058">
    <property type="entry name" value="AB_hydrolase_fold"/>
</dbReference>
<dbReference type="InterPro" id="IPR052897">
    <property type="entry name" value="Sec-Metab_Biosynth_Hydrolase"/>
</dbReference>
<dbReference type="InterPro" id="IPR000073">
    <property type="entry name" value="AB_hydrolase_1"/>
</dbReference>
<comment type="caution">
    <text evidence="2">The sequence shown here is derived from an EMBL/GenBank/DDBJ whole genome shotgun (WGS) entry which is preliminary data.</text>
</comment>
<evidence type="ECO:0000313" key="3">
    <source>
        <dbReference type="Proteomes" id="UP000554235"/>
    </source>
</evidence>
<accession>A0A8H4L0F0</accession>
<dbReference type="Proteomes" id="UP000554235">
    <property type="component" value="Unassembled WGS sequence"/>
</dbReference>
<dbReference type="EMBL" id="JAADYS010002312">
    <property type="protein sequence ID" value="KAF4458934.1"/>
    <property type="molecule type" value="Genomic_DNA"/>
</dbReference>
<feature type="domain" description="AB hydrolase-1" evidence="1">
    <location>
        <begin position="6"/>
        <end position="233"/>
    </location>
</feature>
<reference evidence="2 3" key="1">
    <citation type="submission" date="2020-01" db="EMBL/GenBank/DDBJ databases">
        <title>Identification and distribution of gene clusters putatively required for synthesis of sphingolipid metabolism inhibitors in phylogenetically diverse species of the filamentous fungus Fusarium.</title>
        <authorList>
            <person name="Kim H.-S."/>
            <person name="Busman M."/>
            <person name="Brown D.W."/>
            <person name="Divon H."/>
            <person name="Uhlig S."/>
            <person name="Proctor R.H."/>
        </authorList>
    </citation>
    <scope>NUCLEOTIDE SEQUENCE [LARGE SCALE GENOMIC DNA]</scope>
    <source>
        <strain evidence="2 3">NRRL 20459</strain>
    </source>
</reference>